<comment type="caution">
    <text evidence="1">The sequence shown here is derived from an EMBL/GenBank/DDBJ whole genome shotgun (WGS) entry which is preliminary data.</text>
</comment>
<dbReference type="AlphaFoldDB" id="M5RKS7"/>
<dbReference type="EMBL" id="ANOG01000479">
    <property type="protein sequence ID" value="EMI19781.1"/>
    <property type="molecule type" value="Genomic_DNA"/>
</dbReference>
<evidence type="ECO:0000313" key="1">
    <source>
        <dbReference type="EMBL" id="EMI19781.1"/>
    </source>
</evidence>
<evidence type="ECO:0000313" key="2">
    <source>
        <dbReference type="Proteomes" id="UP000011991"/>
    </source>
</evidence>
<keyword evidence="2" id="KW-1185">Reference proteome</keyword>
<organism evidence="1 2">
    <name type="scientific">Rhodopirellula maiorica SM1</name>
    <dbReference type="NCBI Taxonomy" id="1265738"/>
    <lineage>
        <taxon>Bacteria</taxon>
        <taxon>Pseudomonadati</taxon>
        <taxon>Planctomycetota</taxon>
        <taxon>Planctomycetia</taxon>
        <taxon>Pirellulales</taxon>
        <taxon>Pirellulaceae</taxon>
        <taxon>Novipirellula</taxon>
    </lineage>
</organism>
<protein>
    <submittedName>
        <fullName evidence="1">Uncharacterized protein</fullName>
    </submittedName>
</protein>
<sequence>MYLAIRASFRQTVYESGVKRSHCHEHGGFNRHGLANSWCALNRPDHDASLTLTGNTHQRERGCVLGVSRFQEMAAVEVWGLG</sequence>
<accession>M5RKS7</accession>
<name>M5RKS7_9BACT</name>
<proteinExistence type="predicted"/>
<reference evidence="1 2" key="1">
    <citation type="journal article" date="2013" name="Mar. Genomics">
        <title>Expression of sulfatases in Rhodopirellula baltica and the diversity of sulfatases in the genus Rhodopirellula.</title>
        <authorList>
            <person name="Wegner C.E."/>
            <person name="Richter-Heitmann T."/>
            <person name="Klindworth A."/>
            <person name="Klockow C."/>
            <person name="Richter M."/>
            <person name="Achstetter T."/>
            <person name="Glockner F.O."/>
            <person name="Harder J."/>
        </authorList>
    </citation>
    <scope>NUCLEOTIDE SEQUENCE [LARGE SCALE GENOMIC DNA]</scope>
    <source>
        <strain evidence="1 2">SM1</strain>
    </source>
</reference>
<dbReference type="Proteomes" id="UP000011991">
    <property type="component" value="Unassembled WGS sequence"/>
</dbReference>
<gene>
    <name evidence="1" type="ORF">RMSM_03291</name>
</gene>